<dbReference type="PROSITE" id="PS00690">
    <property type="entry name" value="DEAH_ATP_HELICASE"/>
    <property type="match status" value="1"/>
</dbReference>
<dbReference type="Pfam" id="PF21010">
    <property type="entry name" value="HA2_C"/>
    <property type="match status" value="1"/>
</dbReference>
<evidence type="ECO:0000256" key="6">
    <source>
        <dbReference type="ARBA" id="ARBA00022840"/>
    </source>
</evidence>
<dbReference type="PROSITE" id="PS51192">
    <property type="entry name" value="HELICASE_ATP_BIND_1"/>
    <property type="match status" value="1"/>
</dbReference>
<name>A0A5A7QC30_STRAF</name>
<dbReference type="GO" id="GO:0003723">
    <property type="term" value="F:RNA binding"/>
    <property type="evidence" value="ECO:0007669"/>
    <property type="project" value="TreeGrafter"/>
</dbReference>
<dbReference type="SMART" id="SM00487">
    <property type="entry name" value="DEXDc"/>
    <property type="match status" value="1"/>
</dbReference>
<dbReference type="Pfam" id="PF23362">
    <property type="entry name" value="DHX37_C"/>
    <property type="match status" value="1"/>
</dbReference>
<feature type="compositionally biased region" description="Acidic residues" evidence="8">
    <location>
        <begin position="678"/>
        <end position="700"/>
    </location>
</feature>
<gene>
    <name evidence="11" type="ORF">STAS_19585</name>
</gene>
<dbReference type="Pfam" id="PF04408">
    <property type="entry name" value="WHD_HA2"/>
    <property type="match status" value="1"/>
</dbReference>
<dbReference type="GO" id="GO:0016787">
    <property type="term" value="F:hydrolase activity"/>
    <property type="evidence" value="ECO:0007669"/>
    <property type="project" value="UniProtKB-KW"/>
</dbReference>
<dbReference type="InterPro" id="IPR027417">
    <property type="entry name" value="P-loop_NTPase"/>
</dbReference>
<keyword evidence="6" id="KW-0067">ATP-binding</keyword>
<dbReference type="Pfam" id="PF07717">
    <property type="entry name" value="OB_NTP_bind"/>
    <property type="match status" value="1"/>
</dbReference>
<evidence type="ECO:0000259" key="9">
    <source>
        <dbReference type="PROSITE" id="PS51192"/>
    </source>
</evidence>
<evidence type="ECO:0000313" key="12">
    <source>
        <dbReference type="Proteomes" id="UP000325081"/>
    </source>
</evidence>
<dbReference type="FunFam" id="3.40.50.300:FF:001764">
    <property type="entry name" value="ATP-dependent RNA helicase DEAH13"/>
    <property type="match status" value="1"/>
</dbReference>
<dbReference type="FunFam" id="1.20.120.1080:FF:000021">
    <property type="entry name" value="ATP-dependent RNA helicase DEAH13"/>
    <property type="match status" value="1"/>
</dbReference>
<protein>
    <recommendedName>
        <fullName evidence="2">RNA helicase</fullName>
        <ecNumber evidence="2">3.6.4.13</ecNumber>
    </recommendedName>
</protein>
<comment type="similarity">
    <text evidence="1">Belongs to the DEAD box helicase family. DEAH subfamily.</text>
</comment>
<dbReference type="EMBL" id="BKCP01006449">
    <property type="protein sequence ID" value="GER42760.1"/>
    <property type="molecule type" value="Genomic_DNA"/>
</dbReference>
<dbReference type="InterPro" id="IPR048333">
    <property type="entry name" value="HA2_WH"/>
</dbReference>
<evidence type="ECO:0000256" key="7">
    <source>
        <dbReference type="ARBA" id="ARBA00047984"/>
    </source>
</evidence>
<dbReference type="SUPFAM" id="SSF52540">
    <property type="entry name" value="P-loop containing nucleoside triphosphate hydrolases"/>
    <property type="match status" value="1"/>
</dbReference>
<dbReference type="EC" id="3.6.4.13" evidence="2"/>
<evidence type="ECO:0000256" key="8">
    <source>
        <dbReference type="SAM" id="MobiDB-lite"/>
    </source>
</evidence>
<accession>A0A5A7QC30</accession>
<dbReference type="PROSITE" id="PS51194">
    <property type="entry name" value="HELICASE_CTER"/>
    <property type="match status" value="1"/>
</dbReference>
<dbReference type="GO" id="GO:0005524">
    <property type="term" value="F:ATP binding"/>
    <property type="evidence" value="ECO:0007669"/>
    <property type="project" value="UniProtKB-KW"/>
</dbReference>
<dbReference type="InterPro" id="IPR011545">
    <property type="entry name" value="DEAD/DEAH_box_helicase_dom"/>
</dbReference>
<dbReference type="SMART" id="SM00490">
    <property type="entry name" value="HELICc"/>
    <property type="match status" value="1"/>
</dbReference>
<evidence type="ECO:0000259" key="10">
    <source>
        <dbReference type="PROSITE" id="PS51194"/>
    </source>
</evidence>
<dbReference type="InterPro" id="IPR014001">
    <property type="entry name" value="Helicase_ATP-bd"/>
</dbReference>
<proteinExistence type="inferred from homology"/>
<evidence type="ECO:0000256" key="1">
    <source>
        <dbReference type="ARBA" id="ARBA00008792"/>
    </source>
</evidence>
<organism evidence="11 12">
    <name type="scientific">Striga asiatica</name>
    <name type="common">Asiatic witchweed</name>
    <name type="synonym">Buchnera asiatica</name>
    <dbReference type="NCBI Taxonomy" id="4170"/>
    <lineage>
        <taxon>Eukaryota</taxon>
        <taxon>Viridiplantae</taxon>
        <taxon>Streptophyta</taxon>
        <taxon>Embryophyta</taxon>
        <taxon>Tracheophyta</taxon>
        <taxon>Spermatophyta</taxon>
        <taxon>Magnoliopsida</taxon>
        <taxon>eudicotyledons</taxon>
        <taxon>Gunneridae</taxon>
        <taxon>Pentapetalae</taxon>
        <taxon>asterids</taxon>
        <taxon>lamiids</taxon>
        <taxon>Lamiales</taxon>
        <taxon>Orobanchaceae</taxon>
        <taxon>Buchnereae</taxon>
        <taxon>Striga</taxon>
    </lineage>
</organism>
<dbReference type="InterPro" id="IPR007502">
    <property type="entry name" value="Helicase-assoc_dom"/>
</dbReference>
<evidence type="ECO:0000313" key="11">
    <source>
        <dbReference type="EMBL" id="GER42760.1"/>
    </source>
</evidence>
<keyword evidence="3" id="KW-0547">Nucleotide-binding</keyword>
<evidence type="ECO:0000256" key="5">
    <source>
        <dbReference type="ARBA" id="ARBA00022806"/>
    </source>
</evidence>
<evidence type="ECO:0000256" key="4">
    <source>
        <dbReference type="ARBA" id="ARBA00022801"/>
    </source>
</evidence>
<dbReference type="FunFam" id="3.40.50.300:FF:000637">
    <property type="entry name" value="ATP-dependent RNA helicase DHX37/DHR1"/>
    <property type="match status" value="1"/>
</dbReference>
<keyword evidence="5 11" id="KW-0347">Helicase</keyword>
<keyword evidence="4" id="KW-0378">Hydrolase</keyword>
<dbReference type="GO" id="GO:0003724">
    <property type="term" value="F:RNA helicase activity"/>
    <property type="evidence" value="ECO:0007669"/>
    <property type="project" value="UniProtKB-EC"/>
</dbReference>
<sequence length="1383" mass="155331">MPFTSQKPPAFPIICARVRRRPGNSLLHFSVKPLEQHAQHAPTDSSSCRSPPPLPLTSEICDYLWESEDFDKHGQANGAKHSSPVTAMKPCSNSTGAELISMESEGGDFIILPPKKKKEKKVKNQVPAKSKLSKSQKRRLKKLEEEKQKEILLSKSIETLEKYKIREDVYSLMWSSRNLGQVETVREKRRREVEFSKAGLEMPNSDQSLTKKRSNNVYGSVEVDEDKSESPAINGYGSDNIQSTLDEFVGPSGNEVCDNAPVTCDGSGVLSIKKVADEKIVSSIPDITQKSSDSMHKEEIKSTHKVEGDPKPHLNREYNQGSSTLSRTIVTPTVIHVSRPKDVEEQRTGLPIVMMEQEIMEAINENISVIICGETGCGKTTQVPQFLYEAGFGLNCSNSRGGIIGVTQPRRVAVLATAKRVAFELGLRLGKEVGFQVRHDRRVGENCSIKFMTDGILLREVQSDFLLKRYSVLILDEAHERSLNTDILIGMLSRVIQQRQREYEEQAKRILSGETIGYDDRIYPLKLVLMSATLRVEDFVSNQRIFRNPPPVIEVPTRQYPVTTHFSKKTEIIDYIGQAFKKVLSIHKRLPPGGILVFVTGQREVEYLCRRLRRASQEIVAKSVKGNNNESSSAHEEKHFEENDMKEITEAFEFQGNSGHEITERFGSYMEEDHGDFPEADESDGSYDSSEDSDFFSEEENQSKLLESSDGNLLDISGLKAAFESLAGKSEAKNAVDHMPEAASLLDSSIKQNTERENSSFSPGPLTVLPLYAMLPASAQLRVFEQVKDGERLVVVATNVAETSLTIPGIKYVVDTGREKTKNYNSSNGMESYEIQWISKASAAQRAGRAGRTGPGHCYRLYSSAVFSNLFPDFSSAEISKVPVDGVVLLMKSMHIGKVANFPFPTPPETKAINEAEHCLKVLEALDEKGRLTPLGKAMARYPMSPRHSRMLLTVIEIMHKLKECVRPNLVLAYAVAVAAALSLTNPFITHLGENPNDTEEDPNHDEKSGSSKKKFKQIARASREKFSNPTSDALTVAYALQCFELSGSQTEFCTENALHHKTMEEMSKLRKQLLQLVFGSSIADIEKEFSWAHGTHDDVENAWRVYYNKHPLSLNEEEILGQAICAGWADRVAKRVKGVSKNFFPDGEKQKHVNAVKYQACNVEETIFLNRRSSLSRSPPEFLVYSELLHSKRPYIHGATSMKSNWLVRYARPMCTFSAPLAEPKPYYDPMADKVFSWVSPSFGPHLWQLPLHGLPIKDDVTRAASFGFSLLEGQVLPCLKDVRKFMAGPPASLLKPEAWGLKRVGNLLSKLNSRGRIVDSRAKLRMLWEENPSELFVEIRDWFQEGFHARFEKLWAEMHRQVVLEFEDRSLSKVSRKKRKA</sequence>
<dbReference type="InterPro" id="IPR056371">
    <property type="entry name" value="DHX37-like_C"/>
</dbReference>
<dbReference type="Pfam" id="PF00270">
    <property type="entry name" value="DEAD"/>
    <property type="match status" value="1"/>
</dbReference>
<dbReference type="InterPro" id="IPR011709">
    <property type="entry name" value="DEAD-box_helicase_OB_fold"/>
</dbReference>
<dbReference type="CDD" id="cd17982">
    <property type="entry name" value="DEXHc_DHX37"/>
    <property type="match status" value="1"/>
</dbReference>
<dbReference type="Gene3D" id="1.20.120.1080">
    <property type="match status" value="1"/>
</dbReference>
<feature type="compositionally biased region" description="Basic residues" evidence="8">
    <location>
        <begin position="131"/>
        <end position="140"/>
    </location>
</feature>
<dbReference type="GO" id="GO:0005730">
    <property type="term" value="C:nucleolus"/>
    <property type="evidence" value="ECO:0007669"/>
    <property type="project" value="TreeGrafter"/>
</dbReference>
<dbReference type="PANTHER" id="PTHR18934:SF99">
    <property type="entry name" value="ATP-DEPENDENT RNA HELICASE DHX37-RELATED"/>
    <property type="match status" value="1"/>
</dbReference>
<dbReference type="Proteomes" id="UP000325081">
    <property type="component" value="Unassembled WGS sequence"/>
</dbReference>
<keyword evidence="12" id="KW-1185">Reference proteome</keyword>
<dbReference type="InterPro" id="IPR001650">
    <property type="entry name" value="Helicase_C-like"/>
</dbReference>
<dbReference type="Pfam" id="PF00271">
    <property type="entry name" value="Helicase_C"/>
    <property type="match status" value="1"/>
</dbReference>
<comment type="caution">
    <text evidence="11">The sequence shown here is derived from an EMBL/GenBank/DDBJ whole genome shotgun (WGS) entry which is preliminary data.</text>
</comment>
<feature type="domain" description="Helicase C-terminal" evidence="10">
    <location>
        <begin position="708"/>
        <end position="895"/>
    </location>
</feature>
<dbReference type="GO" id="GO:0000462">
    <property type="term" value="P:maturation of SSU-rRNA from tricistronic rRNA transcript (SSU-rRNA, 5.8S rRNA, LSU-rRNA)"/>
    <property type="evidence" value="ECO:0007669"/>
    <property type="project" value="TreeGrafter"/>
</dbReference>
<dbReference type="PANTHER" id="PTHR18934">
    <property type="entry name" value="ATP-DEPENDENT RNA HELICASE"/>
    <property type="match status" value="1"/>
</dbReference>
<dbReference type="SMART" id="SM00847">
    <property type="entry name" value="HA2"/>
    <property type="match status" value="1"/>
</dbReference>
<feature type="compositionally biased region" description="Basic and acidic residues" evidence="8">
    <location>
        <begin position="293"/>
        <end position="316"/>
    </location>
</feature>
<evidence type="ECO:0000256" key="3">
    <source>
        <dbReference type="ARBA" id="ARBA00022741"/>
    </source>
</evidence>
<dbReference type="OrthoDB" id="10253254at2759"/>
<reference evidence="12" key="1">
    <citation type="journal article" date="2019" name="Curr. Biol.">
        <title>Genome Sequence of Striga asiatica Provides Insight into the Evolution of Plant Parasitism.</title>
        <authorList>
            <person name="Yoshida S."/>
            <person name="Kim S."/>
            <person name="Wafula E.K."/>
            <person name="Tanskanen J."/>
            <person name="Kim Y.M."/>
            <person name="Honaas L."/>
            <person name="Yang Z."/>
            <person name="Spallek T."/>
            <person name="Conn C.E."/>
            <person name="Ichihashi Y."/>
            <person name="Cheong K."/>
            <person name="Cui S."/>
            <person name="Der J.P."/>
            <person name="Gundlach H."/>
            <person name="Jiao Y."/>
            <person name="Hori C."/>
            <person name="Ishida J.K."/>
            <person name="Kasahara H."/>
            <person name="Kiba T."/>
            <person name="Kim M.S."/>
            <person name="Koo N."/>
            <person name="Laohavisit A."/>
            <person name="Lee Y.H."/>
            <person name="Lumba S."/>
            <person name="McCourt P."/>
            <person name="Mortimer J.C."/>
            <person name="Mutuku J.M."/>
            <person name="Nomura T."/>
            <person name="Sasaki-Sekimoto Y."/>
            <person name="Seto Y."/>
            <person name="Wang Y."/>
            <person name="Wakatake T."/>
            <person name="Sakakibara H."/>
            <person name="Demura T."/>
            <person name="Yamaguchi S."/>
            <person name="Yoneyama K."/>
            <person name="Manabe R.I."/>
            <person name="Nelson D.C."/>
            <person name="Schulman A.H."/>
            <person name="Timko M.P."/>
            <person name="dePamphilis C.W."/>
            <person name="Choi D."/>
            <person name="Shirasu K."/>
        </authorList>
    </citation>
    <scope>NUCLEOTIDE SEQUENCE [LARGE SCALE GENOMIC DNA]</scope>
    <source>
        <strain evidence="12">cv. UVA1</strain>
    </source>
</reference>
<dbReference type="Gene3D" id="3.40.50.300">
    <property type="entry name" value="P-loop containing nucleotide triphosphate hydrolases"/>
    <property type="match status" value="3"/>
</dbReference>
<dbReference type="InterPro" id="IPR002464">
    <property type="entry name" value="DNA/RNA_helicase_DEAH_CS"/>
</dbReference>
<feature type="region of interest" description="Disordered" evidence="8">
    <location>
        <begin position="116"/>
        <end position="140"/>
    </location>
</feature>
<feature type="region of interest" description="Disordered" evidence="8">
    <location>
        <begin position="993"/>
        <end position="1015"/>
    </location>
</feature>
<feature type="region of interest" description="Disordered" evidence="8">
    <location>
        <begin position="288"/>
        <end position="319"/>
    </location>
</feature>
<comment type="catalytic activity">
    <reaction evidence="7">
        <text>ATP + H2O = ADP + phosphate + H(+)</text>
        <dbReference type="Rhea" id="RHEA:13065"/>
        <dbReference type="ChEBI" id="CHEBI:15377"/>
        <dbReference type="ChEBI" id="CHEBI:15378"/>
        <dbReference type="ChEBI" id="CHEBI:30616"/>
        <dbReference type="ChEBI" id="CHEBI:43474"/>
        <dbReference type="ChEBI" id="CHEBI:456216"/>
        <dbReference type="EC" id="3.6.4.13"/>
    </reaction>
</comment>
<dbReference type="CDD" id="cd18791">
    <property type="entry name" value="SF2_C_RHA"/>
    <property type="match status" value="1"/>
</dbReference>
<feature type="domain" description="Helicase ATP-binding" evidence="9">
    <location>
        <begin position="360"/>
        <end position="552"/>
    </location>
</feature>
<feature type="region of interest" description="Disordered" evidence="8">
    <location>
        <begin position="671"/>
        <end position="709"/>
    </location>
</feature>
<evidence type="ECO:0000256" key="2">
    <source>
        <dbReference type="ARBA" id="ARBA00012552"/>
    </source>
</evidence>